<dbReference type="PROSITE" id="PS52019">
    <property type="entry name" value="PKS_MFAS_DH"/>
    <property type="match status" value="1"/>
</dbReference>
<dbReference type="FunFam" id="3.40.47.10:FF:000019">
    <property type="entry name" value="Polyketide synthase type I"/>
    <property type="match status" value="1"/>
</dbReference>
<dbReference type="SUPFAM" id="SSF52151">
    <property type="entry name" value="FabD/lysophospholipase-like"/>
    <property type="match status" value="1"/>
</dbReference>
<dbReference type="InterPro" id="IPR018201">
    <property type="entry name" value="Ketoacyl_synth_AS"/>
</dbReference>
<dbReference type="SMART" id="SM00823">
    <property type="entry name" value="PKS_PP"/>
    <property type="match status" value="1"/>
</dbReference>
<keyword evidence="6 13" id="KW-0012">Acyltransferase</keyword>
<dbReference type="GO" id="GO:0006633">
    <property type="term" value="P:fatty acid biosynthetic process"/>
    <property type="evidence" value="ECO:0007669"/>
    <property type="project" value="InterPro"/>
</dbReference>
<dbReference type="SMART" id="SM00826">
    <property type="entry name" value="PKS_DH"/>
    <property type="match status" value="1"/>
</dbReference>
<feature type="domain" description="Ketosynthase family 3 (KS3)" evidence="11">
    <location>
        <begin position="30"/>
        <end position="456"/>
    </location>
</feature>
<feature type="domain" description="PKS/mFAS DH" evidence="12">
    <location>
        <begin position="975"/>
        <end position="1320"/>
    </location>
</feature>
<evidence type="ECO:0000256" key="4">
    <source>
        <dbReference type="ARBA" id="ARBA00022857"/>
    </source>
</evidence>
<dbReference type="PROSITE" id="PS01162">
    <property type="entry name" value="QOR_ZETA_CRYSTAL"/>
    <property type="match status" value="1"/>
</dbReference>
<evidence type="ECO:0000259" key="11">
    <source>
        <dbReference type="PROSITE" id="PS52004"/>
    </source>
</evidence>
<dbReference type="GO" id="GO:0016491">
    <property type="term" value="F:oxidoreductase activity"/>
    <property type="evidence" value="ECO:0007669"/>
    <property type="project" value="InterPro"/>
</dbReference>
<dbReference type="InterPro" id="IPR020806">
    <property type="entry name" value="PKS_PP-bd"/>
</dbReference>
<evidence type="ECO:0000256" key="9">
    <source>
        <dbReference type="SAM" id="MobiDB-lite"/>
    </source>
</evidence>
<dbReference type="Pfam" id="PF00109">
    <property type="entry name" value="ketoacyl-synt"/>
    <property type="match status" value="1"/>
</dbReference>
<dbReference type="SUPFAM" id="SSF53901">
    <property type="entry name" value="Thiolase-like"/>
    <property type="match status" value="1"/>
</dbReference>
<evidence type="ECO:0000256" key="7">
    <source>
        <dbReference type="ARBA" id="ARBA00054155"/>
    </source>
</evidence>
<dbReference type="InterPro" id="IPR006162">
    <property type="entry name" value="Ppantetheine_attach_site"/>
</dbReference>
<dbReference type="InterPro" id="IPR002364">
    <property type="entry name" value="Quin_OxRdtase/zeta-crystal_CS"/>
</dbReference>
<accession>A0A5C6EPF2</accession>
<dbReference type="GO" id="GO:0005886">
    <property type="term" value="C:plasma membrane"/>
    <property type="evidence" value="ECO:0007669"/>
    <property type="project" value="TreeGrafter"/>
</dbReference>
<dbReference type="SMART" id="SM00829">
    <property type="entry name" value="PKS_ER"/>
    <property type="match status" value="1"/>
</dbReference>
<dbReference type="InterPro" id="IPR014031">
    <property type="entry name" value="Ketoacyl_synth_C"/>
</dbReference>
<dbReference type="Gene3D" id="3.30.70.3290">
    <property type="match status" value="1"/>
</dbReference>
<dbReference type="InterPro" id="IPR050091">
    <property type="entry name" value="PKS_NRPS_Biosynth_Enz"/>
</dbReference>
<feature type="region of interest" description="Disordered" evidence="9">
    <location>
        <begin position="1037"/>
        <end position="1058"/>
    </location>
</feature>
<dbReference type="InterPro" id="IPR036736">
    <property type="entry name" value="ACP-like_sf"/>
</dbReference>
<dbReference type="InterPro" id="IPR032821">
    <property type="entry name" value="PKS_assoc"/>
</dbReference>
<organism evidence="13 14">
    <name type="scientific">Rubripirellula tenax</name>
    <dbReference type="NCBI Taxonomy" id="2528015"/>
    <lineage>
        <taxon>Bacteria</taxon>
        <taxon>Pseudomonadati</taxon>
        <taxon>Planctomycetota</taxon>
        <taxon>Planctomycetia</taxon>
        <taxon>Pirellulales</taxon>
        <taxon>Pirellulaceae</taxon>
        <taxon>Rubripirellula</taxon>
    </lineage>
</organism>
<evidence type="ECO:0000259" key="10">
    <source>
        <dbReference type="PROSITE" id="PS50075"/>
    </source>
</evidence>
<comment type="function">
    <text evidence="7">Involved in production of the polyketide antibiotic thailandamide.</text>
</comment>
<dbReference type="InterPro" id="IPR016036">
    <property type="entry name" value="Malonyl_transacylase_ACP-bd"/>
</dbReference>
<keyword evidence="1" id="KW-0596">Phosphopantetheine</keyword>
<dbReference type="EMBL" id="SJPW01000005">
    <property type="protein sequence ID" value="TWU50972.1"/>
    <property type="molecule type" value="Genomic_DNA"/>
</dbReference>
<dbReference type="GO" id="GO:0071770">
    <property type="term" value="P:DIM/DIP cell wall layer assembly"/>
    <property type="evidence" value="ECO:0007669"/>
    <property type="project" value="TreeGrafter"/>
</dbReference>
<evidence type="ECO:0000256" key="1">
    <source>
        <dbReference type="ARBA" id="ARBA00022450"/>
    </source>
</evidence>
<dbReference type="EC" id="2.3.1.41" evidence="13"/>
<proteinExistence type="predicted"/>
<dbReference type="InterPro" id="IPR049552">
    <property type="entry name" value="PKS_DH_N"/>
</dbReference>
<keyword evidence="2" id="KW-0597">Phosphoprotein</keyword>
<feature type="region of interest" description="N-terminal hotdog fold" evidence="8">
    <location>
        <begin position="975"/>
        <end position="1156"/>
    </location>
</feature>
<dbReference type="Pfam" id="PF14765">
    <property type="entry name" value="PS-DH"/>
    <property type="match status" value="1"/>
</dbReference>
<keyword evidence="3 13" id="KW-0808">Transferase</keyword>
<dbReference type="InterPro" id="IPR014030">
    <property type="entry name" value="Ketoacyl_synth_N"/>
</dbReference>
<dbReference type="InterPro" id="IPR014043">
    <property type="entry name" value="Acyl_transferase_dom"/>
</dbReference>
<dbReference type="FunFam" id="3.40.50.720:FF:000209">
    <property type="entry name" value="Polyketide synthase Pks12"/>
    <property type="match status" value="1"/>
</dbReference>
<dbReference type="Pfam" id="PF21089">
    <property type="entry name" value="PKS_DH_N"/>
    <property type="match status" value="1"/>
</dbReference>
<dbReference type="SMART" id="SM00825">
    <property type="entry name" value="PKS_KS"/>
    <property type="match status" value="1"/>
</dbReference>
<dbReference type="InterPro" id="IPR001227">
    <property type="entry name" value="Ac_transferase_dom_sf"/>
</dbReference>
<dbReference type="PANTHER" id="PTHR43775">
    <property type="entry name" value="FATTY ACID SYNTHASE"/>
    <property type="match status" value="1"/>
</dbReference>
<dbReference type="InterPro" id="IPR036291">
    <property type="entry name" value="NAD(P)-bd_dom_sf"/>
</dbReference>
<dbReference type="SMART" id="SM01294">
    <property type="entry name" value="PKS_PP_betabranch"/>
    <property type="match status" value="1"/>
</dbReference>
<dbReference type="PANTHER" id="PTHR43775:SF37">
    <property type="entry name" value="SI:DKEY-61P9.11"/>
    <property type="match status" value="1"/>
</dbReference>
<keyword evidence="4" id="KW-0521">NADP</keyword>
<reference evidence="13 14" key="1">
    <citation type="submission" date="2019-02" db="EMBL/GenBank/DDBJ databases">
        <title>Deep-cultivation of Planctomycetes and their phenomic and genomic characterization uncovers novel biology.</title>
        <authorList>
            <person name="Wiegand S."/>
            <person name="Jogler M."/>
            <person name="Boedeker C."/>
            <person name="Pinto D."/>
            <person name="Vollmers J."/>
            <person name="Rivas-Marin E."/>
            <person name="Kohn T."/>
            <person name="Peeters S.H."/>
            <person name="Heuer A."/>
            <person name="Rast P."/>
            <person name="Oberbeckmann S."/>
            <person name="Bunk B."/>
            <person name="Jeske O."/>
            <person name="Meyerdierks A."/>
            <person name="Storesund J.E."/>
            <person name="Kallscheuer N."/>
            <person name="Luecker S."/>
            <person name="Lage O.M."/>
            <person name="Pohl T."/>
            <person name="Merkel B.J."/>
            <person name="Hornburger P."/>
            <person name="Mueller R.-W."/>
            <person name="Bruemmer F."/>
            <person name="Labrenz M."/>
            <person name="Spormann A.M."/>
            <person name="Op Den Camp H."/>
            <person name="Overmann J."/>
            <person name="Amann R."/>
            <person name="Jetten M.S.M."/>
            <person name="Mascher T."/>
            <person name="Medema M.H."/>
            <person name="Devos D.P."/>
            <person name="Kaster A.-K."/>
            <person name="Ovreas L."/>
            <person name="Rohde M."/>
            <person name="Galperin M.Y."/>
            <person name="Jogler C."/>
        </authorList>
    </citation>
    <scope>NUCLEOTIDE SEQUENCE [LARGE SCALE GENOMIC DNA]</scope>
    <source>
        <strain evidence="13 14">Poly51</strain>
    </source>
</reference>
<dbReference type="SUPFAM" id="SSF47336">
    <property type="entry name" value="ACP-like"/>
    <property type="match status" value="1"/>
</dbReference>
<dbReference type="CDD" id="cd00833">
    <property type="entry name" value="PKS"/>
    <property type="match status" value="1"/>
</dbReference>
<dbReference type="InterPro" id="IPR020843">
    <property type="entry name" value="ER"/>
</dbReference>
<dbReference type="PROSITE" id="PS00606">
    <property type="entry name" value="KS3_1"/>
    <property type="match status" value="1"/>
</dbReference>
<dbReference type="Gene3D" id="3.40.50.720">
    <property type="entry name" value="NAD(P)-binding Rossmann-like Domain"/>
    <property type="match status" value="3"/>
</dbReference>
<evidence type="ECO:0000313" key="14">
    <source>
        <dbReference type="Proteomes" id="UP000318288"/>
    </source>
</evidence>
<evidence type="ECO:0000313" key="13">
    <source>
        <dbReference type="EMBL" id="TWU50972.1"/>
    </source>
</evidence>
<evidence type="ECO:0000256" key="2">
    <source>
        <dbReference type="ARBA" id="ARBA00022553"/>
    </source>
</evidence>
<protein>
    <submittedName>
        <fullName evidence="13">Phenolphthiocerol synthesis polyketide synthase type I Pks15/1</fullName>
        <ecNumber evidence="13">2.3.1.41</ecNumber>
    </submittedName>
</protein>
<dbReference type="InterPro" id="IPR020807">
    <property type="entry name" value="PKS_DH"/>
</dbReference>
<feature type="region of interest" description="C-terminal hotdog fold" evidence="8">
    <location>
        <begin position="1170"/>
        <end position="1320"/>
    </location>
</feature>
<dbReference type="Gene3D" id="1.10.1200.10">
    <property type="entry name" value="ACP-like"/>
    <property type="match status" value="1"/>
</dbReference>
<dbReference type="SUPFAM" id="SSF55048">
    <property type="entry name" value="Probable ACP-binding domain of malonyl-CoA ACP transacylase"/>
    <property type="match status" value="1"/>
</dbReference>
<sequence length="2273" mass="243161">MSDLTQRVSSLSESRKSLLNRVLASRPSSTEAIAVVGMACRFAGAENLSEYWDVIRNGKVMAREVPPDRWDVRGVYDPSPDVPGRTAAKWACLVDGVERFDPVFFGITPREASRMDPQQRMMLQCSWQAIEHARIDPRRLAERPTGVFVGVAQTDYARVMAMYDNSFFSLDAHCGTGGSLSICANRISYVMNFTGPSMSMDTACSSGLVAVQNAINSLRRGECDAALAGAVNVCLTPDTFVSLSKARMLSPSGGCRPFDASADGYVRGEGCGVVVLKRMSDAVRDGDRVLALIRGSATNHGGRTSGISAPNGSAQKRVIEAAMKDGGINAEQIGYIEAHGTGTPLGDPIETDALGEVFAKRSDDDKPVYLTSVKANIGHTEIAAGMAGLIKAILILRNGEIPAQANLKSLNPNLKFDGSRVQIPTELLPWPADRPRIAGVSSFGFGGSNSHVVLELPSENEASENEATDPAVKSNVLRNGNGVKNGKTNGAINGDHAVGDSDVGPASSMSRILVLSAPSAAALKRQAACYRDAVSELDVSDLDAFCNVAATGRAKFDHRAVAFGDDASKITAGLDRLAEGRRGPTIRSGRSVAATTPTVAALLTGQGSQYVGMASGLYDRSAVFRSAMDACDRVVTEVRGRSLLSVIRGQDDSDGLIDDTAWTQPALFAVEWSAAKLWQSYGVQFDLLLGHSLGEFVAATMAGVFDWETGLRLVCRRAELMSSLPSGGAMAVLAEAADAAQRHIDAAGISDVSVAAANGPANTTISGPEASVDAVIAVAEADEISATRLSVSHAFHSELMQPILDPFHDFAAGFDYAEPSIPIVSNLTGKIEMGRIFNADYFTRQIREAVRFAPCIDAMVEDGIDVTIELGPHAVLSPMARRCRPDQSIVAATSMRRGADDAETVSGAVGDLFVAGVSLDFASIGQAVGGRPLAKRSDIDVDIPSFPFADDRYWFEPDHATSDFSDFVLGVSHITPILGARRAGPNGLSFRSNVANRLPSHLFDHQVAGDVVLPGSAMVDVALAAGKEALGDVIEAARQKSNPEAEATADSTDKASSQRVADRLEYLKRAGMDDAEHSVAHAKSHAETTVELVVEDLKVLRAMFLSERPMELQTHVTGSAARHRDVLVSGRFVDADPDDEWVTFATASVRAVDVSAPQPIDWDAATAGKRIVLGNDEFYEVVFERVLEYGPRYRSITQMDRGNDEVVCKLEFVDEVLTDLDRYALHPAVGDAAMQTMVGMIPLESDGSFCPDVYLPVGIDRVIKWSDGVPARVHARRTSTDTDPSPATVSADITMLDADGNVVVTFHGVTVRRVAPAGGDSADPDSWILGLDWVDAPSAISDRVDPSNSAMLLWDDDGSKLKLNDQLQNQGFAKFDRLSGDFDSLLSDHPDPECLQQISSFAAEAAQHQSSHLVIAHSLDARVDETGATDSIDQCQQVWTRVFSLLKSLAPIDIGGRVNVWVLTCGARRVKSNDQVDPGQSALGGLAQVASQEMRGWNIRWVDLDAAQPASALEAFIEHFGRPGDEPAVAIRDQKLFVPRLVRRPQLLGGAVMTEKPPANAAYRLRLGDSPTIDAMRFETLYRTELEPGQVEVRIHAAGLNFSDVLKAIGLYPGITDDIVPLGPECSGVISAVGPGVDDFKVGDEVFGVVPHGFASHCRTAAVALAKKPTALDHAEAAAVPVAYLTAQYCLINVARLQSGERVLIHAGAGGVGLAAIQIAKHVGAEIFATAGSPAKRTLLRALGVEHVMNSRTLDFAEEIAEITDGKGVDVVLNSLPGEAIDRSLASLASYGRFVEIGKTDIYSNRPLGLSPFQDNLTYAAVDLDRLFRQRPDLASQLQLDIVERFTCGDYHPLHFTQFDIDNVVGAFRFMSQRRNLGKIVVRIPQDTIPKRPPIADDTSMIRSDGTYVVTGGLGALGTATAKWLVSQGAGGIVLVSRRPVDDEAMQTAAEIGSKQCRCEVISANVSDVESLRSAWSGLSKSGLSKDMPPIRGVFHAAGVLRDGLMRDLSVDDFNFPLPAKTIGVQNLWDSLSRGSLDFMLLFSSISSVLGTGGQANYGVANAFLDGWADRMDGREISDEGKPIRVVSVNWGAFAGSGMAAELAEGMKSQGVQQLPIGPAIDLMERILKSDASRVGVFSSQWKRFAGLLRNISSGDVAYRLLDVLDAPGEHDDDDADGEQLRASLAELDPSQRTERLRTYFAEQLSAIMGIDPGDIEPETSLTSLGMDSLMALELGNKMKSTLSVEMPMSMYVQGPSIRKLCDYVSSAMDKSE</sequence>
<dbReference type="GO" id="GO:0004315">
    <property type="term" value="F:3-oxoacyl-[acyl-carrier-protein] synthase activity"/>
    <property type="evidence" value="ECO:0007669"/>
    <property type="project" value="UniProtKB-EC"/>
</dbReference>
<dbReference type="Gene3D" id="3.90.180.10">
    <property type="entry name" value="Medium-chain alcohol dehydrogenases, catalytic domain"/>
    <property type="match status" value="1"/>
</dbReference>
<evidence type="ECO:0000256" key="6">
    <source>
        <dbReference type="ARBA" id="ARBA00023315"/>
    </source>
</evidence>
<dbReference type="InterPro" id="IPR013968">
    <property type="entry name" value="PKS_KR"/>
</dbReference>
<dbReference type="Pfam" id="PF00107">
    <property type="entry name" value="ADH_zinc_N"/>
    <property type="match status" value="1"/>
</dbReference>
<dbReference type="Pfam" id="PF16197">
    <property type="entry name" value="KAsynt_C_assoc"/>
    <property type="match status" value="1"/>
</dbReference>
<keyword evidence="14" id="KW-1185">Reference proteome</keyword>
<dbReference type="PROSITE" id="PS50075">
    <property type="entry name" value="CARRIER"/>
    <property type="match status" value="1"/>
</dbReference>
<dbReference type="CDD" id="cd05195">
    <property type="entry name" value="enoyl_red"/>
    <property type="match status" value="1"/>
</dbReference>
<dbReference type="SMART" id="SM00827">
    <property type="entry name" value="PKS_AT"/>
    <property type="match status" value="1"/>
</dbReference>
<feature type="active site" description="Proton donor; for dehydratase activity" evidence="8">
    <location>
        <position position="1231"/>
    </location>
</feature>
<dbReference type="Pfam" id="PF22621">
    <property type="entry name" value="CurL-like_PKS_C"/>
    <property type="match status" value="1"/>
</dbReference>
<dbReference type="GO" id="GO:0005737">
    <property type="term" value="C:cytoplasm"/>
    <property type="evidence" value="ECO:0007669"/>
    <property type="project" value="TreeGrafter"/>
</dbReference>
<dbReference type="InterPro" id="IPR013149">
    <property type="entry name" value="ADH-like_C"/>
</dbReference>
<keyword evidence="5" id="KW-0511">Multifunctional enzyme</keyword>
<dbReference type="Pfam" id="PF00698">
    <property type="entry name" value="Acyl_transf_1"/>
    <property type="match status" value="1"/>
</dbReference>
<dbReference type="PROSITE" id="PS00012">
    <property type="entry name" value="PHOSPHOPANTETHEINE"/>
    <property type="match status" value="1"/>
</dbReference>
<evidence type="ECO:0000256" key="3">
    <source>
        <dbReference type="ARBA" id="ARBA00022679"/>
    </source>
</evidence>
<dbReference type="SUPFAM" id="SSF50129">
    <property type="entry name" value="GroES-like"/>
    <property type="match status" value="1"/>
</dbReference>
<dbReference type="Gene3D" id="3.40.47.10">
    <property type="match status" value="1"/>
</dbReference>
<dbReference type="Gene3D" id="3.40.366.10">
    <property type="entry name" value="Malonyl-Coenzyme A Acyl Carrier Protein, domain 2"/>
    <property type="match status" value="1"/>
</dbReference>
<dbReference type="Pfam" id="PF08659">
    <property type="entry name" value="KR"/>
    <property type="match status" value="1"/>
</dbReference>
<dbReference type="InterPro" id="IPR016035">
    <property type="entry name" value="Acyl_Trfase/lysoPLipase"/>
</dbReference>
<dbReference type="GO" id="GO:0004312">
    <property type="term" value="F:fatty acid synthase activity"/>
    <property type="evidence" value="ECO:0007669"/>
    <property type="project" value="TreeGrafter"/>
</dbReference>
<feature type="domain" description="Carrier" evidence="10">
    <location>
        <begin position="2191"/>
        <end position="2269"/>
    </location>
</feature>
<dbReference type="RefSeq" id="WP_146459633.1">
    <property type="nucleotide sequence ID" value="NZ_SJPW01000005.1"/>
</dbReference>
<feature type="compositionally biased region" description="Low complexity" evidence="9">
    <location>
        <begin position="479"/>
        <end position="490"/>
    </location>
</feature>
<feature type="region of interest" description="Disordered" evidence="9">
    <location>
        <begin position="475"/>
        <end position="495"/>
    </location>
</feature>
<dbReference type="InterPro" id="IPR049900">
    <property type="entry name" value="PKS_mFAS_DH"/>
</dbReference>
<dbReference type="InterPro" id="IPR013154">
    <property type="entry name" value="ADH-like_N"/>
</dbReference>
<dbReference type="InterPro" id="IPR042104">
    <property type="entry name" value="PKS_dehydratase_sf"/>
</dbReference>
<dbReference type="SMART" id="SM00822">
    <property type="entry name" value="PKS_KR"/>
    <property type="match status" value="1"/>
</dbReference>
<dbReference type="InterPro" id="IPR020841">
    <property type="entry name" value="PKS_Beta-ketoAc_synthase_dom"/>
</dbReference>
<dbReference type="SUPFAM" id="SSF51735">
    <property type="entry name" value="NAD(P)-binding Rossmann-fold domains"/>
    <property type="match status" value="3"/>
</dbReference>
<dbReference type="InterPro" id="IPR016039">
    <property type="entry name" value="Thiolase-like"/>
</dbReference>
<dbReference type="GO" id="GO:0008270">
    <property type="term" value="F:zinc ion binding"/>
    <property type="evidence" value="ECO:0007669"/>
    <property type="project" value="InterPro"/>
</dbReference>
<dbReference type="Pfam" id="PF02801">
    <property type="entry name" value="Ketoacyl-synt_C"/>
    <property type="match status" value="1"/>
</dbReference>
<evidence type="ECO:0000256" key="5">
    <source>
        <dbReference type="ARBA" id="ARBA00023268"/>
    </source>
</evidence>
<dbReference type="Pfam" id="PF08240">
    <property type="entry name" value="ADH_N"/>
    <property type="match status" value="1"/>
</dbReference>
<evidence type="ECO:0000256" key="8">
    <source>
        <dbReference type="PROSITE-ProRule" id="PRU01363"/>
    </source>
</evidence>
<dbReference type="InterPro" id="IPR011032">
    <property type="entry name" value="GroES-like_sf"/>
</dbReference>
<dbReference type="InterPro" id="IPR009081">
    <property type="entry name" value="PP-bd_ACP"/>
</dbReference>
<gene>
    <name evidence="13" type="ORF">Poly51_42650</name>
</gene>
<comment type="caution">
    <text evidence="13">The sequence shown here is derived from an EMBL/GenBank/DDBJ whole genome shotgun (WGS) entry which is preliminary data.</text>
</comment>
<evidence type="ECO:0000259" key="12">
    <source>
        <dbReference type="PROSITE" id="PS52019"/>
    </source>
</evidence>
<dbReference type="InterPro" id="IPR049551">
    <property type="entry name" value="PKS_DH_C"/>
</dbReference>
<dbReference type="Proteomes" id="UP000318288">
    <property type="component" value="Unassembled WGS sequence"/>
</dbReference>
<dbReference type="Pfam" id="PF00550">
    <property type="entry name" value="PP-binding"/>
    <property type="match status" value="1"/>
</dbReference>
<feature type="active site" description="Proton acceptor; for dehydratase activity" evidence="8">
    <location>
        <position position="1005"/>
    </location>
</feature>
<dbReference type="InterPro" id="IPR057326">
    <property type="entry name" value="KR_dom"/>
</dbReference>
<dbReference type="OrthoDB" id="219272at2"/>
<dbReference type="Gene3D" id="3.10.129.110">
    <property type="entry name" value="Polyketide synthase dehydratase"/>
    <property type="match status" value="1"/>
</dbReference>
<dbReference type="PROSITE" id="PS52004">
    <property type="entry name" value="KS3_2"/>
    <property type="match status" value="1"/>
</dbReference>
<dbReference type="GO" id="GO:0031177">
    <property type="term" value="F:phosphopantetheine binding"/>
    <property type="evidence" value="ECO:0007669"/>
    <property type="project" value="InterPro"/>
</dbReference>
<name>A0A5C6EPF2_9BACT</name>